<evidence type="ECO:0000313" key="1">
    <source>
        <dbReference type="EMBL" id="KAK4802223.1"/>
    </source>
</evidence>
<proteinExistence type="predicted"/>
<comment type="caution">
    <text evidence="1">The sequence shown here is derived from an EMBL/GenBank/DDBJ whole genome shotgun (WGS) entry which is preliminary data.</text>
</comment>
<dbReference type="AlphaFoldDB" id="A0AAN7N1E7"/>
<organism evidence="1 2">
    <name type="scientific">Trapa natans</name>
    <name type="common">Water chestnut</name>
    <dbReference type="NCBI Taxonomy" id="22666"/>
    <lineage>
        <taxon>Eukaryota</taxon>
        <taxon>Viridiplantae</taxon>
        <taxon>Streptophyta</taxon>
        <taxon>Embryophyta</taxon>
        <taxon>Tracheophyta</taxon>
        <taxon>Spermatophyta</taxon>
        <taxon>Magnoliopsida</taxon>
        <taxon>eudicotyledons</taxon>
        <taxon>Gunneridae</taxon>
        <taxon>Pentapetalae</taxon>
        <taxon>rosids</taxon>
        <taxon>malvids</taxon>
        <taxon>Myrtales</taxon>
        <taxon>Lythraceae</taxon>
        <taxon>Trapa</taxon>
    </lineage>
</organism>
<sequence>MREIVYWLTGLSKLVPLHSWNGFNNPCLMVETVGRPVGLNVRAQSAETENFDGLEDRAGRAEARKSGSVYSDLGFRSDLMDLMAVDTVEELETQGIPMESRKARASNQFSFSSRLGSTRYIEKERRHHCLDKNNTDRRLIWGVSLDISSSWRLTDYIVAGDTLCI</sequence>
<evidence type="ECO:0000313" key="2">
    <source>
        <dbReference type="Proteomes" id="UP001346149"/>
    </source>
</evidence>
<gene>
    <name evidence="1" type="ORF">SAY86_000426</name>
</gene>
<reference evidence="1 2" key="1">
    <citation type="journal article" date="2023" name="Hortic Res">
        <title>Pangenome of water caltrop reveals structural variations and asymmetric subgenome divergence after allopolyploidization.</title>
        <authorList>
            <person name="Zhang X."/>
            <person name="Chen Y."/>
            <person name="Wang L."/>
            <person name="Yuan Y."/>
            <person name="Fang M."/>
            <person name="Shi L."/>
            <person name="Lu R."/>
            <person name="Comes H.P."/>
            <person name="Ma Y."/>
            <person name="Chen Y."/>
            <person name="Huang G."/>
            <person name="Zhou Y."/>
            <person name="Zheng Z."/>
            <person name="Qiu Y."/>
        </authorList>
    </citation>
    <scope>NUCLEOTIDE SEQUENCE [LARGE SCALE GENOMIC DNA]</scope>
    <source>
        <strain evidence="1">F231</strain>
    </source>
</reference>
<dbReference type="Proteomes" id="UP001346149">
    <property type="component" value="Unassembled WGS sequence"/>
</dbReference>
<protein>
    <submittedName>
        <fullName evidence="1">Uncharacterized protein</fullName>
    </submittedName>
</protein>
<dbReference type="EMBL" id="JAXQNO010000002">
    <property type="protein sequence ID" value="KAK4802223.1"/>
    <property type="molecule type" value="Genomic_DNA"/>
</dbReference>
<keyword evidence="2" id="KW-1185">Reference proteome</keyword>
<accession>A0AAN7N1E7</accession>
<name>A0AAN7N1E7_TRANT</name>